<feature type="domain" description="HTH hxlR-type" evidence="1">
    <location>
        <begin position="3"/>
        <end position="60"/>
    </location>
</feature>
<name>A0ABW0ZJE0_9ACTN</name>
<keyword evidence="3" id="KW-1185">Reference proteome</keyword>
<evidence type="ECO:0000259" key="1">
    <source>
        <dbReference type="Pfam" id="PF01638"/>
    </source>
</evidence>
<dbReference type="SUPFAM" id="SSF46785">
    <property type="entry name" value="Winged helix' DNA-binding domain"/>
    <property type="match status" value="1"/>
</dbReference>
<comment type="caution">
    <text evidence="2">The sequence shown here is derived from an EMBL/GenBank/DDBJ whole genome shotgun (WGS) entry which is preliminary data.</text>
</comment>
<evidence type="ECO:0000313" key="2">
    <source>
        <dbReference type="EMBL" id="MFC5730472.1"/>
    </source>
</evidence>
<dbReference type="Pfam" id="PF01638">
    <property type="entry name" value="HxlR"/>
    <property type="match status" value="1"/>
</dbReference>
<proteinExistence type="predicted"/>
<protein>
    <submittedName>
        <fullName evidence="2">Winged helix-turn-helix transcriptional regulator</fullName>
    </submittedName>
</protein>
<accession>A0ABW0ZJE0</accession>
<organism evidence="2 3">
    <name type="scientific">Nocardioides vastitatis</name>
    <dbReference type="NCBI Taxonomy" id="2568655"/>
    <lineage>
        <taxon>Bacteria</taxon>
        <taxon>Bacillati</taxon>
        <taxon>Actinomycetota</taxon>
        <taxon>Actinomycetes</taxon>
        <taxon>Propionibacteriales</taxon>
        <taxon>Nocardioidaceae</taxon>
        <taxon>Nocardioides</taxon>
    </lineage>
</organism>
<dbReference type="Proteomes" id="UP001596072">
    <property type="component" value="Unassembled WGS sequence"/>
</dbReference>
<reference evidence="3" key="1">
    <citation type="journal article" date="2019" name="Int. J. Syst. Evol. Microbiol.">
        <title>The Global Catalogue of Microorganisms (GCM) 10K type strain sequencing project: providing services to taxonomists for standard genome sequencing and annotation.</title>
        <authorList>
            <consortium name="The Broad Institute Genomics Platform"/>
            <consortium name="The Broad Institute Genome Sequencing Center for Infectious Disease"/>
            <person name="Wu L."/>
            <person name="Ma J."/>
        </authorList>
    </citation>
    <scope>NUCLEOTIDE SEQUENCE [LARGE SCALE GENOMIC DNA]</scope>
    <source>
        <strain evidence="3">YIM 94188</strain>
    </source>
</reference>
<dbReference type="InterPro" id="IPR002577">
    <property type="entry name" value="HTH_HxlR"/>
</dbReference>
<dbReference type="InterPro" id="IPR036390">
    <property type="entry name" value="WH_DNA-bd_sf"/>
</dbReference>
<dbReference type="InterPro" id="IPR036388">
    <property type="entry name" value="WH-like_DNA-bd_sf"/>
</dbReference>
<dbReference type="Gene3D" id="1.10.10.10">
    <property type="entry name" value="Winged helix-like DNA-binding domain superfamily/Winged helix DNA-binding domain"/>
    <property type="match status" value="1"/>
</dbReference>
<sequence>MELVGAKGTSLAVREMLLDNHRFDESIRRTGAPREILTTRLRRLVAAKLVTRCITTERPVVQIPPH</sequence>
<evidence type="ECO:0000313" key="3">
    <source>
        <dbReference type="Proteomes" id="UP001596072"/>
    </source>
</evidence>
<dbReference type="EMBL" id="JBHSNS010000008">
    <property type="protein sequence ID" value="MFC5730472.1"/>
    <property type="molecule type" value="Genomic_DNA"/>
</dbReference>
<gene>
    <name evidence="2" type="ORF">ACFPQB_16235</name>
</gene>
<dbReference type="RefSeq" id="WP_378527431.1">
    <property type="nucleotide sequence ID" value="NZ_JBHSNS010000008.1"/>
</dbReference>